<protein>
    <submittedName>
        <fullName evidence="1">Uncharacterized protein</fullName>
    </submittedName>
</protein>
<dbReference type="EMBL" id="SIHI01000009">
    <property type="protein sequence ID" value="TWT51939.1"/>
    <property type="molecule type" value="Genomic_DNA"/>
</dbReference>
<comment type="caution">
    <text evidence="1">The sequence shown here is derived from an EMBL/GenBank/DDBJ whole genome shotgun (WGS) entry which is preliminary data.</text>
</comment>
<reference evidence="1 2" key="1">
    <citation type="submission" date="2019-02" db="EMBL/GenBank/DDBJ databases">
        <title>Deep-cultivation of Planctomycetes and their phenomic and genomic characterization uncovers novel biology.</title>
        <authorList>
            <person name="Wiegand S."/>
            <person name="Jogler M."/>
            <person name="Boedeker C."/>
            <person name="Pinto D."/>
            <person name="Vollmers J."/>
            <person name="Rivas-Marin E."/>
            <person name="Kohn T."/>
            <person name="Peeters S.H."/>
            <person name="Heuer A."/>
            <person name="Rast P."/>
            <person name="Oberbeckmann S."/>
            <person name="Bunk B."/>
            <person name="Jeske O."/>
            <person name="Meyerdierks A."/>
            <person name="Storesund J.E."/>
            <person name="Kallscheuer N."/>
            <person name="Luecker S."/>
            <person name="Lage O.M."/>
            <person name="Pohl T."/>
            <person name="Merkel B.J."/>
            <person name="Hornburger P."/>
            <person name="Mueller R.-W."/>
            <person name="Bruemmer F."/>
            <person name="Labrenz M."/>
            <person name="Spormann A.M."/>
            <person name="Op Den Camp H."/>
            <person name="Overmann J."/>
            <person name="Amann R."/>
            <person name="Jetten M.S.M."/>
            <person name="Mascher T."/>
            <person name="Medema M.H."/>
            <person name="Devos D.P."/>
            <person name="Kaster A.-K."/>
            <person name="Ovreas L."/>
            <person name="Rohde M."/>
            <person name="Galperin M.Y."/>
            <person name="Jogler C."/>
        </authorList>
    </citation>
    <scope>NUCLEOTIDE SEQUENCE [LARGE SCALE GENOMIC DNA]</scope>
    <source>
        <strain evidence="1 2">KOR42</strain>
    </source>
</reference>
<proteinExistence type="predicted"/>
<sequence>MDSSGRTGQFNLRDNQSSPVFAATVNIAMAQASAGKKEFCENAHTSNKG</sequence>
<dbReference type="Proteomes" id="UP000317243">
    <property type="component" value="Unassembled WGS sequence"/>
</dbReference>
<dbReference type="AlphaFoldDB" id="A0A5C5WP70"/>
<evidence type="ECO:0000313" key="1">
    <source>
        <dbReference type="EMBL" id="TWT51939.1"/>
    </source>
</evidence>
<name>A0A5C5WP70_9PLAN</name>
<accession>A0A5C5WP70</accession>
<organism evidence="1 2">
    <name type="scientific">Thalassoglobus neptunius</name>
    <dbReference type="NCBI Taxonomy" id="1938619"/>
    <lineage>
        <taxon>Bacteria</taxon>
        <taxon>Pseudomonadati</taxon>
        <taxon>Planctomycetota</taxon>
        <taxon>Planctomycetia</taxon>
        <taxon>Planctomycetales</taxon>
        <taxon>Planctomycetaceae</taxon>
        <taxon>Thalassoglobus</taxon>
    </lineage>
</organism>
<evidence type="ECO:0000313" key="2">
    <source>
        <dbReference type="Proteomes" id="UP000317243"/>
    </source>
</evidence>
<gene>
    <name evidence="1" type="ORF">KOR42_32210</name>
</gene>
<keyword evidence="2" id="KW-1185">Reference proteome</keyword>